<protein>
    <submittedName>
        <fullName evidence="1">Uncharacterized protein</fullName>
    </submittedName>
</protein>
<keyword evidence="2" id="KW-1185">Reference proteome</keyword>
<dbReference type="AlphaFoldDB" id="A0A066V005"/>
<evidence type="ECO:0000313" key="2">
    <source>
        <dbReference type="Proteomes" id="UP000027361"/>
    </source>
</evidence>
<feature type="non-terminal residue" evidence="1">
    <location>
        <position position="64"/>
    </location>
</feature>
<evidence type="ECO:0000313" key="1">
    <source>
        <dbReference type="EMBL" id="KDN35047.1"/>
    </source>
</evidence>
<name>A0A066V005_TILAU</name>
<proteinExistence type="predicted"/>
<sequence>MAPDVRASISSRDCWGRTLKEHELRSVSKVGKNVNQCRWMHAQRAQAGISAGLFGNASDSRCSM</sequence>
<dbReference type="Proteomes" id="UP000027361">
    <property type="component" value="Unassembled WGS sequence"/>
</dbReference>
<comment type="caution">
    <text evidence="1">The sequence shown here is derived from an EMBL/GenBank/DDBJ whole genome shotgun (WGS) entry which is preliminary data.</text>
</comment>
<dbReference type="HOGENOM" id="CLU_2874101_0_0_1"/>
<dbReference type="RefSeq" id="XP_013239737.1">
    <property type="nucleotide sequence ID" value="XM_013384283.1"/>
</dbReference>
<reference evidence="1 2" key="1">
    <citation type="submission" date="2014-05" db="EMBL/GenBank/DDBJ databases">
        <title>Draft genome sequence of a rare smut relative, Tilletiaria anomala UBC 951.</title>
        <authorList>
            <consortium name="DOE Joint Genome Institute"/>
            <person name="Toome M."/>
            <person name="Kuo A."/>
            <person name="Henrissat B."/>
            <person name="Lipzen A."/>
            <person name="Tritt A."/>
            <person name="Yoshinaga Y."/>
            <person name="Zane M."/>
            <person name="Barry K."/>
            <person name="Grigoriev I.V."/>
            <person name="Spatafora J.W."/>
            <person name="Aimea M.C."/>
        </authorList>
    </citation>
    <scope>NUCLEOTIDE SEQUENCE [LARGE SCALE GENOMIC DNA]</scope>
    <source>
        <strain evidence="1 2">UBC 951</strain>
    </source>
</reference>
<dbReference type="InParanoid" id="A0A066V005"/>
<dbReference type="EMBL" id="JMSN01000240">
    <property type="protein sequence ID" value="KDN35047.1"/>
    <property type="molecule type" value="Genomic_DNA"/>
</dbReference>
<gene>
    <name evidence="1" type="ORF">K437DRAFT_260419</name>
</gene>
<accession>A0A066V005</accession>
<organism evidence="1 2">
    <name type="scientific">Tilletiaria anomala (strain ATCC 24038 / CBS 436.72 / UBC 951)</name>
    <dbReference type="NCBI Taxonomy" id="1037660"/>
    <lineage>
        <taxon>Eukaryota</taxon>
        <taxon>Fungi</taxon>
        <taxon>Dikarya</taxon>
        <taxon>Basidiomycota</taxon>
        <taxon>Ustilaginomycotina</taxon>
        <taxon>Exobasidiomycetes</taxon>
        <taxon>Georgefischeriales</taxon>
        <taxon>Tilletiariaceae</taxon>
        <taxon>Tilletiaria</taxon>
    </lineage>
</organism>
<dbReference type="GeneID" id="25265540"/>